<evidence type="ECO:0000256" key="3">
    <source>
        <dbReference type="ARBA" id="ARBA00022679"/>
    </source>
</evidence>
<keyword evidence="4" id="KW-0949">S-adenosyl-L-methionine</keyword>
<dbReference type="GO" id="GO:0071424">
    <property type="term" value="F:rRNA (cytosine-N4-)-methyltransferase activity"/>
    <property type="evidence" value="ECO:0007669"/>
    <property type="project" value="TreeGrafter"/>
</dbReference>
<dbReference type="EC" id="2.1.1.199" evidence="5"/>
<dbReference type="InterPro" id="IPR002903">
    <property type="entry name" value="RsmH"/>
</dbReference>
<evidence type="ECO:0000256" key="4">
    <source>
        <dbReference type="ARBA" id="ARBA00022691"/>
    </source>
</evidence>
<dbReference type="NCBIfam" id="TIGR00006">
    <property type="entry name" value="16S rRNA (cytosine(1402)-N(4))-methyltransferase RsmH"/>
    <property type="match status" value="1"/>
</dbReference>
<evidence type="ECO:0000313" key="5">
    <source>
        <dbReference type="EMBL" id="VAW25039.1"/>
    </source>
</evidence>
<accession>A0A3B0UKJ4</accession>
<dbReference type="GO" id="GO:0070475">
    <property type="term" value="P:rRNA base methylation"/>
    <property type="evidence" value="ECO:0007669"/>
    <property type="project" value="TreeGrafter"/>
</dbReference>
<gene>
    <name evidence="5" type="ORF">MNBD_ALPHA11-1963</name>
</gene>
<dbReference type="InterPro" id="IPR029063">
    <property type="entry name" value="SAM-dependent_MTases_sf"/>
</dbReference>
<dbReference type="Pfam" id="PF01795">
    <property type="entry name" value="Methyltransf_5"/>
    <property type="match status" value="1"/>
</dbReference>
<reference evidence="5" key="1">
    <citation type="submission" date="2018-06" db="EMBL/GenBank/DDBJ databases">
        <authorList>
            <person name="Zhirakovskaya E."/>
        </authorList>
    </citation>
    <scope>NUCLEOTIDE SEQUENCE</scope>
</reference>
<dbReference type="SUPFAM" id="SSF53335">
    <property type="entry name" value="S-adenosyl-L-methionine-dependent methyltransferases"/>
    <property type="match status" value="1"/>
</dbReference>
<dbReference type="HAMAP" id="MF_01007">
    <property type="entry name" value="16SrRNA_methyltr_H"/>
    <property type="match status" value="1"/>
</dbReference>
<dbReference type="SUPFAM" id="SSF81799">
    <property type="entry name" value="Putative methyltransferase TM0872, insert domain"/>
    <property type="match status" value="1"/>
</dbReference>
<comment type="similarity">
    <text evidence="1">Belongs to the methyltransferase superfamily. RsmH family.</text>
</comment>
<dbReference type="AlphaFoldDB" id="A0A3B0UKJ4"/>
<name>A0A3B0UKJ4_9ZZZZ</name>
<dbReference type="PANTHER" id="PTHR11265:SF0">
    <property type="entry name" value="12S RRNA N4-METHYLCYTIDINE METHYLTRANSFERASE"/>
    <property type="match status" value="1"/>
</dbReference>
<dbReference type="Gene3D" id="3.40.50.150">
    <property type="entry name" value="Vaccinia Virus protein VP39"/>
    <property type="match status" value="1"/>
</dbReference>
<dbReference type="EMBL" id="UOEQ01000576">
    <property type="protein sequence ID" value="VAW25039.1"/>
    <property type="molecule type" value="Genomic_DNA"/>
</dbReference>
<dbReference type="GO" id="GO:0005737">
    <property type="term" value="C:cytoplasm"/>
    <property type="evidence" value="ECO:0007669"/>
    <property type="project" value="TreeGrafter"/>
</dbReference>
<dbReference type="PANTHER" id="PTHR11265">
    <property type="entry name" value="S-ADENOSYL-METHYLTRANSFERASE MRAW"/>
    <property type="match status" value="1"/>
</dbReference>
<sequence>MRVVLCWSCALSSSEENRQTKTSSSSVDASVSEANQAAGSHIPVMLEEVLQVFQPVIEGNIVDGTFGAGGYSNGLLKLGANILAIDRDETVQTFANDLKKKHPKKFEFRIGEFSSLDEIAEDNDFLPVDGVVLDIGVSSMQLDQAERGFSFMREGPLDMRMGESATSAADLVNSLGERELLDIIFAYGEEKRAKAIAKAIVVARKDQPITSTGQLAKLIEEVIKTKPGQKHPATKTFQALRIAVNREFDQLVKGLFAAEKILRDGGWLGVVTFHSLEDRIVKRFFDAQKNATSGSRHMPQAAIEAPCWGNISKPQKATTAEIARNPRARSATLRFAQRSGQNPRRINFTGLGVPLAKGVKPLRGSKSGREQFVDSQIRGAA</sequence>
<organism evidence="5">
    <name type="scientific">hydrothermal vent metagenome</name>
    <dbReference type="NCBI Taxonomy" id="652676"/>
    <lineage>
        <taxon>unclassified sequences</taxon>
        <taxon>metagenomes</taxon>
        <taxon>ecological metagenomes</taxon>
    </lineage>
</organism>
<evidence type="ECO:0000256" key="2">
    <source>
        <dbReference type="ARBA" id="ARBA00022603"/>
    </source>
</evidence>
<keyword evidence="2 5" id="KW-0489">Methyltransferase</keyword>
<keyword evidence="3 5" id="KW-0808">Transferase</keyword>
<dbReference type="Gene3D" id="1.10.150.170">
    <property type="entry name" value="Putative methyltransferase TM0872, insert domain"/>
    <property type="match status" value="1"/>
</dbReference>
<evidence type="ECO:0000256" key="1">
    <source>
        <dbReference type="ARBA" id="ARBA00010396"/>
    </source>
</evidence>
<protein>
    <submittedName>
        <fullName evidence="5">16S rRNA (Cytosine(1402)-N(4))-methyltransferase</fullName>
        <ecNumber evidence="5">2.1.1.199</ecNumber>
    </submittedName>
</protein>
<dbReference type="InterPro" id="IPR023397">
    <property type="entry name" value="SAM-dep_MeTrfase_MraW_recog"/>
</dbReference>
<dbReference type="FunFam" id="1.10.150.170:FF:000003">
    <property type="entry name" value="Ribosomal RNA small subunit methyltransferase H"/>
    <property type="match status" value="1"/>
</dbReference>
<proteinExistence type="inferred from homology"/>